<dbReference type="InterPro" id="IPR000322">
    <property type="entry name" value="Glyco_hydro_31_TIM"/>
</dbReference>
<reference evidence="6 7" key="1">
    <citation type="submission" date="2024-02" db="EMBL/GenBank/DDBJ databases">
        <title>De novo assembly and annotation of 12 fungi associated with fruit tree decline syndrome in Ontario, Canada.</title>
        <authorList>
            <person name="Sulman M."/>
            <person name="Ellouze W."/>
            <person name="Ilyukhin E."/>
        </authorList>
    </citation>
    <scope>NUCLEOTIDE SEQUENCE [LARGE SCALE GENOMIC DNA]</scope>
    <source>
        <strain evidence="6 7">M42-189</strain>
    </source>
</reference>
<accession>A0ABR3RHG6</accession>
<dbReference type="PANTHER" id="PTHR43863">
    <property type="entry name" value="HYDROLASE, PUTATIVE (AFU_ORTHOLOGUE AFUA_1G03140)-RELATED"/>
    <property type="match status" value="1"/>
</dbReference>
<dbReference type="Pfam" id="PF21365">
    <property type="entry name" value="Glyco_hydro_31_3rd"/>
    <property type="match status" value="1"/>
</dbReference>
<sequence length="716" mass="78753">MVKISWLSLSALVPLAVCDYAITLTPSSSLLVTDGNTTLVNNTAILAGVQNTTAGALKNITQGLTYAFITPTVAKVTLNTSNPYHGARFSASKSTRFYGVWEYPFSSRIDNANVAFALKGVGNNVGINWSNARAPFFLTSAGYGVYADTLKMGSYDFTTPGDAQFIFNSSSLVYYIILPKDDGGLKSVIEQYTGLSARSEIPPTSGLGPTFWSDDFTLDFHGNVSNAQENIQDVVNHLYDNRIRATSVFADRPYGSGNRSWGNFDFDPKQYPDPASFIQNLTEVSGLDFQVWIANRAQLGTKLYNASTQNHWLFPDDHPVGGLGEALNLSIPAAYNYFDESLKYFAAVGVKGYKIDRGEEGEMPDYVQNEQMALFLDLAYDSMVGTWGKSGSYNFARSAVDRSRAKTHVWNGDSSANFTGLAYSVASGIRSGLISFGIWGSDTGGYTREGALTPSPEVWARWMWFSAFSPVYELMLGTNHTPWYPPYDNTSTLAVMKQTANLHADLLPYIRSYTNDVSKTGLPIIRALFLEAEKDEKTWDINDSYFFGSEFLVAPIVNAGGTRSVYFPTGPSKSYLEYFNKTQVHTAGTSTNVSSPLTSMPVFVKQGAIIPRGDVYQGNAKWIEGWTPDLRLELYPSFDVSESRFTYYGGGAENEIVLKTNKADRSATVDTGGLEFNGWGVKIVWYLKGAEEGRIMDMTTEGEDGSLKVTNIETLF</sequence>
<dbReference type="PANTHER" id="PTHR43863:SF2">
    <property type="entry name" value="MALTASE-GLUCOAMYLASE"/>
    <property type="match status" value="1"/>
</dbReference>
<comment type="caution">
    <text evidence="6">The sequence shown here is derived from an EMBL/GenBank/DDBJ whole genome shotgun (WGS) entry which is preliminary data.</text>
</comment>
<keyword evidence="2" id="KW-0378">Hydrolase</keyword>
<keyword evidence="3" id="KW-0732">Signal</keyword>
<proteinExistence type="inferred from homology"/>
<dbReference type="Gene3D" id="3.20.20.80">
    <property type="entry name" value="Glycosidases"/>
    <property type="match status" value="1"/>
</dbReference>
<dbReference type="SUPFAM" id="SSF51445">
    <property type="entry name" value="(Trans)glycosidases"/>
    <property type="match status" value="1"/>
</dbReference>
<name>A0ABR3RHG6_9PLEO</name>
<evidence type="ECO:0000259" key="5">
    <source>
        <dbReference type="Pfam" id="PF21365"/>
    </source>
</evidence>
<feature type="domain" description="Glycosyl hydrolase family 31 C-terminal" evidence="5">
    <location>
        <begin position="521"/>
        <end position="610"/>
    </location>
</feature>
<dbReference type="InterPro" id="IPR011013">
    <property type="entry name" value="Gal_mutarotase_sf_dom"/>
</dbReference>
<organism evidence="6 7">
    <name type="scientific">Paraconiothyrium brasiliense</name>
    <dbReference type="NCBI Taxonomy" id="300254"/>
    <lineage>
        <taxon>Eukaryota</taxon>
        <taxon>Fungi</taxon>
        <taxon>Dikarya</taxon>
        <taxon>Ascomycota</taxon>
        <taxon>Pezizomycotina</taxon>
        <taxon>Dothideomycetes</taxon>
        <taxon>Pleosporomycetidae</taxon>
        <taxon>Pleosporales</taxon>
        <taxon>Massarineae</taxon>
        <taxon>Didymosphaeriaceae</taxon>
        <taxon>Paraconiothyrium</taxon>
    </lineage>
</organism>
<dbReference type="EMBL" id="JAKJXO020000006">
    <property type="protein sequence ID" value="KAL1603787.1"/>
    <property type="molecule type" value="Genomic_DNA"/>
</dbReference>
<evidence type="ECO:0000313" key="7">
    <source>
        <dbReference type="Proteomes" id="UP001521785"/>
    </source>
</evidence>
<comment type="similarity">
    <text evidence="1 2">Belongs to the glycosyl hydrolase 31 family.</text>
</comment>
<dbReference type="Gene3D" id="2.60.40.1760">
    <property type="entry name" value="glycosyl hydrolase (family 31)"/>
    <property type="match status" value="1"/>
</dbReference>
<feature type="signal peptide" evidence="3">
    <location>
        <begin position="1"/>
        <end position="18"/>
    </location>
</feature>
<dbReference type="Pfam" id="PF01055">
    <property type="entry name" value="Glyco_hydro_31_2nd"/>
    <property type="match status" value="1"/>
</dbReference>
<evidence type="ECO:0000256" key="3">
    <source>
        <dbReference type="SAM" id="SignalP"/>
    </source>
</evidence>
<evidence type="ECO:0000259" key="4">
    <source>
        <dbReference type="Pfam" id="PF01055"/>
    </source>
</evidence>
<gene>
    <name evidence="6" type="ORF">SLS60_005377</name>
</gene>
<keyword evidence="2" id="KW-0326">Glycosidase</keyword>
<evidence type="ECO:0000256" key="2">
    <source>
        <dbReference type="RuleBase" id="RU361185"/>
    </source>
</evidence>
<evidence type="ECO:0000256" key="1">
    <source>
        <dbReference type="ARBA" id="ARBA00007806"/>
    </source>
</evidence>
<dbReference type="Gene3D" id="2.60.40.1180">
    <property type="entry name" value="Golgi alpha-mannosidase II"/>
    <property type="match status" value="1"/>
</dbReference>
<feature type="chain" id="PRO_5045909909" description="Glycoside hydrolase family 31 protein" evidence="3">
    <location>
        <begin position="19"/>
        <end position="716"/>
    </location>
</feature>
<keyword evidence="7" id="KW-1185">Reference proteome</keyword>
<dbReference type="InterPro" id="IPR051816">
    <property type="entry name" value="Glycosyl_Hydrolase_31"/>
</dbReference>
<dbReference type="Proteomes" id="UP001521785">
    <property type="component" value="Unassembled WGS sequence"/>
</dbReference>
<dbReference type="SUPFAM" id="SSF74650">
    <property type="entry name" value="Galactose mutarotase-like"/>
    <property type="match status" value="1"/>
</dbReference>
<dbReference type="InterPro" id="IPR013780">
    <property type="entry name" value="Glyco_hydro_b"/>
</dbReference>
<feature type="domain" description="Glycoside hydrolase family 31 TIM barrel" evidence="4">
    <location>
        <begin position="216"/>
        <end position="510"/>
    </location>
</feature>
<dbReference type="CDD" id="cd14752">
    <property type="entry name" value="GH31_N"/>
    <property type="match status" value="1"/>
</dbReference>
<evidence type="ECO:0008006" key="8">
    <source>
        <dbReference type="Google" id="ProtNLM"/>
    </source>
</evidence>
<evidence type="ECO:0000313" key="6">
    <source>
        <dbReference type="EMBL" id="KAL1603787.1"/>
    </source>
</evidence>
<dbReference type="InterPro" id="IPR017853">
    <property type="entry name" value="GH"/>
</dbReference>
<dbReference type="SUPFAM" id="SSF51011">
    <property type="entry name" value="Glycosyl hydrolase domain"/>
    <property type="match status" value="1"/>
</dbReference>
<protein>
    <recommendedName>
        <fullName evidence="8">Glycoside hydrolase family 31 protein</fullName>
    </recommendedName>
</protein>
<dbReference type="InterPro" id="IPR048395">
    <property type="entry name" value="Glyco_hydro_31_C"/>
</dbReference>